<gene>
    <name evidence="1" type="ORF">A2663_00250</name>
</gene>
<sequence>MTAMFFMAIIGGLGIWAAFEKANLCRMPHFIRSVSLWGEMLAHVHTHHKVAKSLSDDEVEVIEGIPLGLYIGFEQHVEC</sequence>
<evidence type="ECO:0000313" key="1">
    <source>
        <dbReference type="EMBL" id="OGY46281.1"/>
    </source>
</evidence>
<proteinExistence type="predicted"/>
<dbReference type="AlphaFoldDB" id="A0A1G1Y222"/>
<accession>A0A1G1Y222</accession>
<dbReference type="EMBL" id="MHIF01000063">
    <property type="protein sequence ID" value="OGY46281.1"/>
    <property type="molecule type" value="Genomic_DNA"/>
</dbReference>
<organism evidence="1 2">
    <name type="scientific">Candidatus Buchananbacteria bacterium RIFCSPHIGHO2_01_FULL_46_12</name>
    <dbReference type="NCBI Taxonomy" id="1797536"/>
    <lineage>
        <taxon>Bacteria</taxon>
        <taxon>Candidatus Buchananiibacteriota</taxon>
    </lineage>
</organism>
<comment type="caution">
    <text evidence="1">The sequence shown here is derived from an EMBL/GenBank/DDBJ whole genome shotgun (WGS) entry which is preliminary data.</text>
</comment>
<reference evidence="1 2" key="1">
    <citation type="journal article" date="2016" name="Nat. Commun.">
        <title>Thousands of microbial genomes shed light on interconnected biogeochemical processes in an aquifer system.</title>
        <authorList>
            <person name="Anantharaman K."/>
            <person name="Brown C.T."/>
            <person name="Hug L.A."/>
            <person name="Sharon I."/>
            <person name="Castelle C.J."/>
            <person name="Probst A.J."/>
            <person name="Thomas B.C."/>
            <person name="Singh A."/>
            <person name="Wilkins M.J."/>
            <person name="Karaoz U."/>
            <person name="Brodie E.L."/>
            <person name="Williams K.H."/>
            <person name="Hubbard S.S."/>
            <person name="Banfield J.F."/>
        </authorList>
    </citation>
    <scope>NUCLEOTIDE SEQUENCE [LARGE SCALE GENOMIC DNA]</scope>
</reference>
<protein>
    <submittedName>
        <fullName evidence="1">Uncharacterized protein</fullName>
    </submittedName>
</protein>
<name>A0A1G1Y222_9BACT</name>
<dbReference type="Proteomes" id="UP000178432">
    <property type="component" value="Unassembled WGS sequence"/>
</dbReference>
<evidence type="ECO:0000313" key="2">
    <source>
        <dbReference type="Proteomes" id="UP000178432"/>
    </source>
</evidence>